<feature type="transmembrane region" description="Helical" evidence="6">
    <location>
        <begin position="139"/>
        <end position="158"/>
    </location>
</feature>
<feature type="transmembrane region" description="Helical" evidence="6">
    <location>
        <begin position="48"/>
        <end position="72"/>
    </location>
</feature>
<comment type="caution">
    <text evidence="8">The sequence shown here is derived from an EMBL/GenBank/DDBJ whole genome shotgun (WGS) entry which is preliminary data.</text>
</comment>
<evidence type="ECO:0000256" key="4">
    <source>
        <dbReference type="ARBA" id="ARBA00023136"/>
    </source>
</evidence>
<feature type="transmembrane region" description="Helical" evidence="6">
    <location>
        <begin position="116"/>
        <end position="133"/>
    </location>
</feature>
<evidence type="ECO:0000256" key="6">
    <source>
        <dbReference type="SAM" id="Phobius"/>
    </source>
</evidence>
<dbReference type="PROSITE" id="PS50850">
    <property type="entry name" value="MFS"/>
    <property type="match status" value="1"/>
</dbReference>
<gene>
    <name evidence="8" type="ORF">RM423_05510</name>
</gene>
<evidence type="ECO:0000313" key="8">
    <source>
        <dbReference type="EMBL" id="MDT0260847.1"/>
    </source>
</evidence>
<evidence type="ECO:0000256" key="3">
    <source>
        <dbReference type="ARBA" id="ARBA00022989"/>
    </source>
</evidence>
<feature type="transmembrane region" description="Helical" evidence="6">
    <location>
        <begin position="170"/>
        <end position="196"/>
    </location>
</feature>
<protein>
    <submittedName>
        <fullName evidence="8">MFS transporter</fullName>
    </submittedName>
</protein>
<feature type="region of interest" description="Disordered" evidence="5">
    <location>
        <begin position="1"/>
        <end position="38"/>
    </location>
</feature>
<dbReference type="InterPro" id="IPR036259">
    <property type="entry name" value="MFS_trans_sf"/>
</dbReference>
<dbReference type="SUPFAM" id="SSF103473">
    <property type="entry name" value="MFS general substrate transporter"/>
    <property type="match status" value="1"/>
</dbReference>
<feature type="transmembrane region" description="Helical" evidence="6">
    <location>
        <begin position="369"/>
        <end position="393"/>
    </location>
</feature>
<proteinExistence type="predicted"/>
<feature type="transmembrane region" description="Helical" evidence="6">
    <location>
        <begin position="285"/>
        <end position="306"/>
    </location>
</feature>
<feature type="transmembrane region" description="Helical" evidence="6">
    <location>
        <begin position="202"/>
        <end position="221"/>
    </location>
</feature>
<feature type="compositionally biased region" description="Polar residues" evidence="5">
    <location>
        <begin position="1"/>
        <end position="24"/>
    </location>
</feature>
<keyword evidence="3 6" id="KW-1133">Transmembrane helix</keyword>
<reference evidence="9" key="1">
    <citation type="submission" date="2023-07" db="EMBL/GenBank/DDBJ databases">
        <title>30 novel species of actinomycetes from the DSMZ collection.</title>
        <authorList>
            <person name="Nouioui I."/>
        </authorList>
    </citation>
    <scope>NUCLEOTIDE SEQUENCE [LARGE SCALE GENOMIC DNA]</scope>
    <source>
        <strain evidence="9">DSM 44399</strain>
    </source>
</reference>
<feature type="domain" description="Major facilitator superfamily (MFS) profile" evidence="7">
    <location>
        <begin position="50"/>
        <end position="425"/>
    </location>
</feature>
<feature type="transmembrane region" description="Helical" evidence="6">
    <location>
        <begin position="313"/>
        <end position="331"/>
    </location>
</feature>
<dbReference type="InterPro" id="IPR020846">
    <property type="entry name" value="MFS_dom"/>
</dbReference>
<feature type="transmembrane region" description="Helical" evidence="6">
    <location>
        <begin position="248"/>
        <end position="270"/>
    </location>
</feature>
<dbReference type="InterPro" id="IPR052524">
    <property type="entry name" value="MFS_Cyanate_Porter"/>
</dbReference>
<evidence type="ECO:0000313" key="9">
    <source>
        <dbReference type="Proteomes" id="UP001183176"/>
    </source>
</evidence>
<dbReference type="PANTHER" id="PTHR23523:SF2">
    <property type="entry name" value="2-NITROIMIDAZOLE TRANSPORTER"/>
    <property type="match status" value="1"/>
</dbReference>
<organism evidence="8 9">
    <name type="scientific">Jatrophihabitans lederbergiae</name>
    <dbReference type="NCBI Taxonomy" id="3075547"/>
    <lineage>
        <taxon>Bacteria</taxon>
        <taxon>Bacillati</taxon>
        <taxon>Actinomycetota</taxon>
        <taxon>Actinomycetes</taxon>
        <taxon>Jatrophihabitantales</taxon>
        <taxon>Jatrophihabitantaceae</taxon>
        <taxon>Jatrophihabitans</taxon>
    </lineage>
</organism>
<evidence type="ECO:0000256" key="1">
    <source>
        <dbReference type="ARBA" id="ARBA00004651"/>
    </source>
</evidence>
<keyword evidence="4 6" id="KW-0472">Membrane</keyword>
<keyword evidence="9" id="KW-1185">Reference proteome</keyword>
<dbReference type="Gene3D" id="1.20.1250.20">
    <property type="entry name" value="MFS general substrate transporter like domains"/>
    <property type="match status" value="2"/>
</dbReference>
<dbReference type="Pfam" id="PF07690">
    <property type="entry name" value="MFS_1"/>
    <property type="match status" value="1"/>
</dbReference>
<keyword evidence="2 6" id="KW-0812">Transmembrane</keyword>
<name>A0ABU2J777_9ACTN</name>
<dbReference type="EMBL" id="JAVREH010000005">
    <property type="protein sequence ID" value="MDT0260847.1"/>
    <property type="molecule type" value="Genomic_DNA"/>
</dbReference>
<feature type="transmembrane region" description="Helical" evidence="6">
    <location>
        <begin position="399"/>
        <end position="420"/>
    </location>
</feature>
<dbReference type="InterPro" id="IPR011701">
    <property type="entry name" value="MFS"/>
</dbReference>
<dbReference type="RefSeq" id="WP_311422004.1">
    <property type="nucleotide sequence ID" value="NZ_JAVREH010000005.1"/>
</dbReference>
<evidence type="ECO:0000259" key="7">
    <source>
        <dbReference type="PROSITE" id="PS50850"/>
    </source>
</evidence>
<accession>A0ABU2J777</accession>
<feature type="transmembrane region" description="Helical" evidence="6">
    <location>
        <begin position="337"/>
        <end position="357"/>
    </location>
</feature>
<evidence type="ECO:0000256" key="5">
    <source>
        <dbReference type="SAM" id="MobiDB-lite"/>
    </source>
</evidence>
<dbReference type="CDD" id="cd17339">
    <property type="entry name" value="MFS_NIMT_CynX_like"/>
    <property type="match status" value="1"/>
</dbReference>
<sequence length="439" mass="45952">MTAPTSDAPSAAHSSQPPEQSVGQQPAPGSPIPTDNPVPAEPAGAHRWLIIVAIVLTGLTMRIAVSSVGAVLTDLEHGLHASSGIAGLITTLPVIAFATIGFAGSRLAQRVGEHRMVVLALLISTAGLLFRAVSAEVWIFAVLSMLALTGGAVANVLMPALVKRHFPQQIGLLTAVYTTSLAVGTTVAAGTTVPIANAGGSWRFGIGSWALLTAVALLPWLPTLRADRRRPGSHPARVPISRLARTKLAWALVLMFAFQSFQAYIAFGWFTDFFRHNHLSATEAGILVAFFSGLSIPVSMVIPTLAVRGQRRLVVGLSVASIACYLGMFAAPVGGAWVWMLFGGIGSGMFPLTLTMIGLRSRDIATTAALSGFVQGAGYLLAGTGPLLVGVLLGFSDNWTGPLTLLLVAAILSAAGGWYASRPRYVEDELSTVRPIRPR</sequence>
<comment type="subcellular location">
    <subcellularLocation>
        <location evidence="1">Cell membrane</location>
        <topology evidence="1">Multi-pass membrane protein</topology>
    </subcellularLocation>
</comment>
<feature type="transmembrane region" description="Helical" evidence="6">
    <location>
        <begin position="84"/>
        <end position="104"/>
    </location>
</feature>
<evidence type="ECO:0000256" key="2">
    <source>
        <dbReference type="ARBA" id="ARBA00022692"/>
    </source>
</evidence>
<feature type="compositionally biased region" description="Pro residues" evidence="5">
    <location>
        <begin position="28"/>
        <end position="38"/>
    </location>
</feature>
<dbReference type="PANTHER" id="PTHR23523">
    <property type="match status" value="1"/>
</dbReference>
<dbReference type="Proteomes" id="UP001183176">
    <property type="component" value="Unassembled WGS sequence"/>
</dbReference>